<evidence type="ECO:0000256" key="9">
    <source>
        <dbReference type="ARBA" id="ARBA00023229"/>
    </source>
</evidence>
<dbReference type="InterPro" id="IPR036554">
    <property type="entry name" value="GHMP_kinase_C_sf"/>
</dbReference>
<comment type="cofactor">
    <cofactor evidence="11">
        <name>Mg(2+)</name>
        <dbReference type="ChEBI" id="CHEBI:18420"/>
    </cofactor>
</comment>
<organism evidence="14 15">
    <name type="scientific">Methanopyrus kandleri</name>
    <dbReference type="NCBI Taxonomy" id="2320"/>
    <lineage>
        <taxon>Archaea</taxon>
        <taxon>Methanobacteriati</taxon>
        <taxon>Methanobacteriota</taxon>
        <taxon>Methanomada group</taxon>
        <taxon>Methanopyri</taxon>
        <taxon>Methanopyrales</taxon>
        <taxon>Methanopyraceae</taxon>
        <taxon>Methanopyrus</taxon>
    </lineage>
</organism>
<dbReference type="SUPFAM" id="SSF55060">
    <property type="entry name" value="GHMP Kinase, C-terminal domain"/>
    <property type="match status" value="1"/>
</dbReference>
<keyword evidence="6 11" id="KW-0067">ATP-binding</keyword>
<dbReference type="PRINTS" id="PR00959">
    <property type="entry name" value="MEVGALKINASE"/>
</dbReference>
<dbReference type="GO" id="GO:0004496">
    <property type="term" value="F:mevalonate kinase activity"/>
    <property type="evidence" value="ECO:0007669"/>
    <property type="project" value="UniProtKB-UniRule"/>
</dbReference>
<dbReference type="Pfam" id="PF08544">
    <property type="entry name" value="GHMP_kinases_C"/>
    <property type="match status" value="1"/>
</dbReference>
<evidence type="ECO:0000256" key="2">
    <source>
        <dbReference type="ARBA" id="ARBA00022516"/>
    </source>
</evidence>
<dbReference type="OMA" id="LMDFNHG"/>
<comment type="function">
    <text evidence="11">Catalyzes the phosphorylation of (R)-mevalonate (MVA) to (R)-mevalonate 5-phosphate (MVAP). Functions in the mevalonate (MVA) pathway leading to isopentenyl diphosphate (IPP), a key precursor for the biosynthesis of isoprenoid compounds such as archaeal membrane lipids.</text>
</comment>
<dbReference type="EMBL" id="DUJS01000001">
    <property type="protein sequence ID" value="HII69619.1"/>
    <property type="molecule type" value="Genomic_DNA"/>
</dbReference>
<comment type="subcellular location">
    <subcellularLocation>
        <location evidence="11">Cytoplasm</location>
    </subcellularLocation>
</comment>
<accession>A0A832WNF4</accession>
<feature type="active site" description="Proton acceptor" evidence="11">
    <location>
        <position position="158"/>
    </location>
</feature>
<dbReference type="NCBIfam" id="TIGR00549">
    <property type="entry name" value="mevalon_kin"/>
    <property type="match status" value="1"/>
</dbReference>
<dbReference type="InterPro" id="IPR014721">
    <property type="entry name" value="Ribsml_uS5_D2-typ_fold_subgr"/>
</dbReference>
<comment type="catalytic activity">
    <reaction evidence="11">
        <text>(R)-mevalonate + ATP = (R)-5-phosphomevalonate + ADP + H(+)</text>
        <dbReference type="Rhea" id="RHEA:17065"/>
        <dbReference type="ChEBI" id="CHEBI:15378"/>
        <dbReference type="ChEBI" id="CHEBI:30616"/>
        <dbReference type="ChEBI" id="CHEBI:36464"/>
        <dbReference type="ChEBI" id="CHEBI:58146"/>
        <dbReference type="ChEBI" id="CHEBI:456216"/>
        <dbReference type="EC" id="2.7.1.36"/>
    </reaction>
</comment>
<dbReference type="GeneID" id="1477094"/>
<evidence type="ECO:0000256" key="11">
    <source>
        <dbReference type="HAMAP-Rule" id="MF_00217"/>
    </source>
</evidence>
<evidence type="ECO:0000256" key="10">
    <source>
        <dbReference type="ARBA" id="ARBA00029438"/>
    </source>
</evidence>
<evidence type="ECO:0000313" key="14">
    <source>
        <dbReference type="EMBL" id="HII69619.1"/>
    </source>
</evidence>
<proteinExistence type="inferred from homology"/>
<dbReference type="PANTHER" id="PTHR43290">
    <property type="entry name" value="MEVALONATE KINASE"/>
    <property type="match status" value="1"/>
</dbReference>
<gene>
    <name evidence="11 14" type="primary">mvk</name>
    <name evidence="14" type="ORF">HA336_00100</name>
</gene>
<comment type="subunit">
    <text evidence="11">Homodimer.</text>
</comment>
<evidence type="ECO:0000256" key="8">
    <source>
        <dbReference type="ARBA" id="ARBA00023098"/>
    </source>
</evidence>
<comment type="caution">
    <text evidence="11">Lacks conserved residue(s) required for the propagation of feature annotation.</text>
</comment>
<dbReference type="HAMAP" id="MF_00217">
    <property type="entry name" value="Mevalonate_kinase"/>
    <property type="match status" value="1"/>
</dbReference>
<keyword evidence="5 11" id="KW-0418">Kinase</keyword>
<dbReference type="InterPro" id="IPR022937">
    <property type="entry name" value="Mevalonate_kinase_arc"/>
</dbReference>
<keyword evidence="9 11" id="KW-0414">Isoprene biosynthesis</keyword>
<keyword evidence="2 11" id="KW-0444">Lipid biosynthesis</keyword>
<reference evidence="14" key="1">
    <citation type="journal article" date="2020" name="bioRxiv">
        <title>A rank-normalized archaeal taxonomy based on genome phylogeny resolves widespread incomplete and uneven classifications.</title>
        <authorList>
            <person name="Rinke C."/>
            <person name="Chuvochina M."/>
            <person name="Mussig A.J."/>
            <person name="Chaumeil P.-A."/>
            <person name="Waite D.W."/>
            <person name="Whitman W.B."/>
            <person name="Parks D.H."/>
            <person name="Hugenholtz P."/>
        </authorList>
    </citation>
    <scope>NUCLEOTIDE SEQUENCE</scope>
    <source>
        <strain evidence="14">UBA8853</strain>
    </source>
</reference>
<dbReference type="AlphaFoldDB" id="A0A832WNF4"/>
<evidence type="ECO:0000256" key="4">
    <source>
        <dbReference type="ARBA" id="ARBA00022741"/>
    </source>
</evidence>
<feature type="domain" description="GHMP kinase N-terminal" evidence="12">
    <location>
        <begin position="81"/>
        <end position="166"/>
    </location>
</feature>
<comment type="similarity">
    <text evidence="11">Belongs to the GHMP kinase family. Mevalonate kinase subfamily.</text>
</comment>
<evidence type="ECO:0000256" key="1">
    <source>
        <dbReference type="ARBA" id="ARBA00022490"/>
    </source>
</evidence>
<keyword evidence="7 11" id="KW-0460">Magnesium</keyword>
<sequence>MRISVKAPLKAILAGEHAVVYGYPAVAVALDTYVRVTAEPGDDSFRVETELSCEGNVRAEITRDGNVKGFRSESLHEELTYVATAVRKASEEFDAPPSNLRILSEAPPASGLGTSAAVTAAVLLGLAEVSGVNVSREEIRRLVREVELEVQGKASWTDATVVTYGGFVRVSGREFELIEPERNPVLVVAHSQEPSRTGEMVRRVAELRERLDIVDGVMELIGELVDDLEAALRDGDLRTVGELMNANHGLLAALNVSTRALEEIVHVFRSAGALGAKVTGAGGGGCAVALFEREEDAKRAVETLSALGYEAFVTRPSPCGVKTEDSGS</sequence>
<evidence type="ECO:0000256" key="5">
    <source>
        <dbReference type="ARBA" id="ARBA00022777"/>
    </source>
</evidence>
<evidence type="ECO:0000256" key="7">
    <source>
        <dbReference type="ARBA" id="ARBA00022842"/>
    </source>
</evidence>
<keyword evidence="4 11" id="KW-0547">Nucleotide-binding</keyword>
<dbReference type="InterPro" id="IPR020568">
    <property type="entry name" value="Ribosomal_Su5_D2-typ_SF"/>
</dbReference>
<evidence type="ECO:0000259" key="12">
    <source>
        <dbReference type="Pfam" id="PF00288"/>
    </source>
</evidence>
<dbReference type="EC" id="2.7.1.36" evidence="11"/>
<comment type="pathway">
    <text evidence="10 11">Isoprenoid biosynthesis; isopentenyl diphosphate biosynthesis via mevalonate pathway; isopentenyl diphosphate from (R)-mevalonate: step 1/3.</text>
</comment>
<protein>
    <recommendedName>
        <fullName evidence="11">Mevalonate kinase</fullName>
        <shortName evidence="11">MK</shortName>
        <shortName evidence="11">MVK</shortName>
        <ecNumber evidence="11">2.7.1.36</ecNumber>
    </recommendedName>
</protein>
<evidence type="ECO:0000256" key="6">
    <source>
        <dbReference type="ARBA" id="ARBA00022840"/>
    </source>
</evidence>
<dbReference type="GO" id="GO:0000287">
    <property type="term" value="F:magnesium ion binding"/>
    <property type="evidence" value="ECO:0007669"/>
    <property type="project" value="UniProtKB-UniRule"/>
</dbReference>
<dbReference type="GO" id="GO:0019287">
    <property type="term" value="P:isopentenyl diphosphate biosynthetic process, mevalonate pathway"/>
    <property type="evidence" value="ECO:0007669"/>
    <property type="project" value="UniProtKB-UniRule"/>
</dbReference>
<evidence type="ECO:0000259" key="13">
    <source>
        <dbReference type="Pfam" id="PF08544"/>
    </source>
</evidence>
<evidence type="ECO:0000256" key="3">
    <source>
        <dbReference type="ARBA" id="ARBA00022679"/>
    </source>
</evidence>
<dbReference type="Pfam" id="PF00288">
    <property type="entry name" value="GHMP_kinases_N"/>
    <property type="match status" value="1"/>
</dbReference>
<dbReference type="PANTHER" id="PTHR43290:SF2">
    <property type="entry name" value="MEVALONATE KINASE"/>
    <property type="match status" value="1"/>
</dbReference>
<dbReference type="SUPFAM" id="SSF54211">
    <property type="entry name" value="Ribosomal protein S5 domain 2-like"/>
    <property type="match status" value="1"/>
</dbReference>
<name>A0A832WNF4_9EURY</name>
<keyword evidence="1 11" id="KW-0963">Cytoplasm</keyword>
<dbReference type="UniPathway" id="UPA00057">
    <property type="reaction ID" value="UER00098"/>
</dbReference>
<dbReference type="GO" id="GO:0005524">
    <property type="term" value="F:ATP binding"/>
    <property type="evidence" value="ECO:0007669"/>
    <property type="project" value="UniProtKB-UniRule"/>
</dbReference>
<dbReference type="InterPro" id="IPR013750">
    <property type="entry name" value="GHMP_kinase_C_dom"/>
</dbReference>
<feature type="domain" description="GHMP kinase C-terminal" evidence="13">
    <location>
        <begin position="229"/>
        <end position="309"/>
    </location>
</feature>
<keyword evidence="8 11" id="KW-0443">Lipid metabolism</keyword>
<dbReference type="Gene3D" id="3.30.70.890">
    <property type="entry name" value="GHMP kinase, C-terminal domain"/>
    <property type="match status" value="1"/>
</dbReference>
<evidence type="ECO:0000313" key="15">
    <source>
        <dbReference type="Proteomes" id="UP000619545"/>
    </source>
</evidence>
<dbReference type="InterPro" id="IPR006205">
    <property type="entry name" value="Mev_gal_kin"/>
</dbReference>
<dbReference type="Proteomes" id="UP000619545">
    <property type="component" value="Unassembled WGS sequence"/>
</dbReference>
<dbReference type="RefSeq" id="WP_011019361.1">
    <property type="nucleotide sequence ID" value="NZ_DUJS01000001.1"/>
</dbReference>
<comment type="caution">
    <text evidence="14">The sequence shown here is derived from an EMBL/GenBank/DDBJ whole genome shotgun (WGS) entry which is preliminary data.</text>
</comment>
<dbReference type="Gene3D" id="3.30.230.10">
    <property type="match status" value="1"/>
</dbReference>
<dbReference type="InterPro" id="IPR006204">
    <property type="entry name" value="GHMP_kinase_N_dom"/>
</dbReference>
<dbReference type="GO" id="GO:0005829">
    <property type="term" value="C:cytosol"/>
    <property type="evidence" value="ECO:0007669"/>
    <property type="project" value="TreeGrafter"/>
</dbReference>
<keyword evidence="3 11" id="KW-0808">Transferase</keyword>